<proteinExistence type="predicted"/>
<name>A0A2U8WSS7_9HYPH</name>
<sequence length="80" mass="8756">MIFTLGVKPSALPAVYWSHTLEDLITLTDLKIQSEMVRAMSFTESLLYTAGQIFGAKQSGPEKNLSSVDDMLAFAKMVNG</sequence>
<dbReference type="Proteomes" id="UP000245444">
    <property type="component" value="Chromosome"/>
</dbReference>
<evidence type="ECO:0000313" key="1">
    <source>
        <dbReference type="EMBL" id="AWN49354.1"/>
    </source>
</evidence>
<dbReference type="AlphaFoldDB" id="A0A2U8WSS7"/>
<organism evidence="1 2">
    <name type="scientific">Methylobacterium terrae</name>
    <dbReference type="NCBI Taxonomy" id="2202827"/>
    <lineage>
        <taxon>Bacteria</taxon>
        <taxon>Pseudomonadati</taxon>
        <taxon>Pseudomonadota</taxon>
        <taxon>Alphaproteobacteria</taxon>
        <taxon>Hyphomicrobiales</taxon>
        <taxon>Methylobacteriaceae</taxon>
        <taxon>Methylobacterium</taxon>
    </lineage>
</organism>
<gene>
    <name evidence="1" type="ORF">DK419_25890</name>
</gene>
<evidence type="ECO:0000313" key="2">
    <source>
        <dbReference type="Proteomes" id="UP000245444"/>
    </source>
</evidence>
<protein>
    <submittedName>
        <fullName evidence="1">Uncharacterized protein</fullName>
    </submittedName>
</protein>
<reference evidence="1 2" key="1">
    <citation type="submission" date="2018-05" db="EMBL/GenBank/DDBJ databases">
        <title>Complete Genome Sequence of Methylobacterium sp. 17Sr1-28.</title>
        <authorList>
            <person name="Srinivasan S."/>
        </authorList>
    </citation>
    <scope>NUCLEOTIDE SEQUENCE [LARGE SCALE GENOMIC DNA]</scope>
    <source>
        <strain evidence="1 2">17Sr1-28</strain>
    </source>
</reference>
<dbReference type="EMBL" id="CP029553">
    <property type="protein sequence ID" value="AWN49354.1"/>
    <property type="molecule type" value="Genomic_DNA"/>
</dbReference>
<dbReference type="KEGG" id="mtea:DK419_25890"/>
<accession>A0A2U8WSS7</accession>
<keyword evidence="2" id="KW-1185">Reference proteome</keyword>
<dbReference type="RefSeq" id="WP_109961625.1">
    <property type="nucleotide sequence ID" value="NZ_CP029553.1"/>
</dbReference>